<dbReference type="PANTHER" id="PTHR23416">
    <property type="entry name" value="SIALIC ACID SYNTHASE-RELATED"/>
    <property type="match status" value="1"/>
</dbReference>
<dbReference type="EMBL" id="JBHRZH010000055">
    <property type="protein sequence ID" value="MFC3766486.1"/>
    <property type="molecule type" value="Genomic_DNA"/>
</dbReference>
<evidence type="ECO:0000313" key="4">
    <source>
        <dbReference type="Proteomes" id="UP001595699"/>
    </source>
</evidence>
<dbReference type="InterPro" id="IPR001451">
    <property type="entry name" value="Hexapep"/>
</dbReference>
<accession>A0ABV7YMR7</accession>
<keyword evidence="4" id="KW-1185">Reference proteome</keyword>
<dbReference type="InterPro" id="IPR051159">
    <property type="entry name" value="Hexapeptide_acetyltransf"/>
</dbReference>
<keyword evidence="1" id="KW-0808">Transferase</keyword>
<protein>
    <submittedName>
        <fullName evidence="3">Acyltransferase</fullName>
    </submittedName>
</protein>
<evidence type="ECO:0000313" key="3">
    <source>
        <dbReference type="EMBL" id="MFC3766486.1"/>
    </source>
</evidence>
<keyword evidence="3" id="KW-0012">Acyltransferase</keyword>
<proteinExistence type="predicted"/>
<name>A0ABV7YMR7_9ACTN</name>
<evidence type="ECO:0000256" key="1">
    <source>
        <dbReference type="ARBA" id="ARBA00022679"/>
    </source>
</evidence>
<dbReference type="InterPro" id="IPR011004">
    <property type="entry name" value="Trimer_LpxA-like_sf"/>
</dbReference>
<dbReference type="CDD" id="cd04647">
    <property type="entry name" value="LbH_MAT_like"/>
    <property type="match status" value="1"/>
</dbReference>
<keyword evidence="2" id="KW-0677">Repeat</keyword>
<gene>
    <name evidence="3" type="ORF">ACFOUW_37060</name>
</gene>
<dbReference type="RefSeq" id="WP_205121908.1">
    <property type="nucleotide sequence ID" value="NZ_JAFBCM010000001.1"/>
</dbReference>
<dbReference type="PROSITE" id="PS00101">
    <property type="entry name" value="HEXAPEP_TRANSFERASES"/>
    <property type="match status" value="1"/>
</dbReference>
<dbReference type="SUPFAM" id="SSF51161">
    <property type="entry name" value="Trimeric LpxA-like enzymes"/>
    <property type="match status" value="1"/>
</dbReference>
<dbReference type="InterPro" id="IPR018357">
    <property type="entry name" value="Hexapep_transf_CS"/>
</dbReference>
<organism evidence="3 4">
    <name type="scientific">Tenggerimyces flavus</name>
    <dbReference type="NCBI Taxonomy" id="1708749"/>
    <lineage>
        <taxon>Bacteria</taxon>
        <taxon>Bacillati</taxon>
        <taxon>Actinomycetota</taxon>
        <taxon>Actinomycetes</taxon>
        <taxon>Propionibacteriales</taxon>
        <taxon>Nocardioidaceae</taxon>
        <taxon>Tenggerimyces</taxon>
    </lineage>
</organism>
<dbReference type="GO" id="GO:0016746">
    <property type="term" value="F:acyltransferase activity"/>
    <property type="evidence" value="ECO:0007669"/>
    <property type="project" value="UniProtKB-KW"/>
</dbReference>
<reference evidence="4" key="1">
    <citation type="journal article" date="2019" name="Int. J. Syst. Evol. Microbiol.">
        <title>The Global Catalogue of Microorganisms (GCM) 10K type strain sequencing project: providing services to taxonomists for standard genome sequencing and annotation.</title>
        <authorList>
            <consortium name="The Broad Institute Genomics Platform"/>
            <consortium name="The Broad Institute Genome Sequencing Center for Infectious Disease"/>
            <person name="Wu L."/>
            <person name="Ma J."/>
        </authorList>
    </citation>
    <scope>NUCLEOTIDE SEQUENCE [LARGE SCALE GENOMIC DNA]</scope>
    <source>
        <strain evidence="4">CGMCC 4.7241</strain>
    </source>
</reference>
<dbReference type="Proteomes" id="UP001595699">
    <property type="component" value="Unassembled WGS sequence"/>
</dbReference>
<comment type="caution">
    <text evidence="3">The sequence shown here is derived from an EMBL/GenBank/DDBJ whole genome shotgun (WGS) entry which is preliminary data.</text>
</comment>
<dbReference type="Gene3D" id="2.160.10.10">
    <property type="entry name" value="Hexapeptide repeat proteins"/>
    <property type="match status" value="1"/>
</dbReference>
<evidence type="ECO:0000256" key="2">
    <source>
        <dbReference type="ARBA" id="ARBA00022737"/>
    </source>
</evidence>
<sequence>MAFGRPRDPRQARIFTLASLRWVFRHRAYTPYYLLRYWRFLLLRLRRPQVICEGFVFLGKRVEAYARPGYGKLVLGRWSHLGDGTRLHAHEGTLWIGPKSVLGSNVTVNCYLDIEFGAASLVADDVYVCDFDHVTSDLATPIKDQGIVKTPVRIGPDCWIGTKAVVLRGATIGRGVVVAAHAVVRGEVPDYAIAAGIPARVVKSRVRTHQAEAARRAYLDGLARGAQDAARRAQRGSVQE</sequence>
<dbReference type="Pfam" id="PF00132">
    <property type="entry name" value="Hexapep"/>
    <property type="match status" value="1"/>
</dbReference>